<feature type="modified residue" description="4-aspartylphosphate" evidence="2">
    <location>
        <position position="53"/>
    </location>
</feature>
<dbReference type="Gene3D" id="3.40.50.2300">
    <property type="match status" value="1"/>
</dbReference>
<organism evidence="6 7">
    <name type="scientific">Rheinheimera marina</name>
    <dbReference type="NCBI Taxonomy" id="1774958"/>
    <lineage>
        <taxon>Bacteria</taxon>
        <taxon>Pseudomonadati</taxon>
        <taxon>Pseudomonadota</taxon>
        <taxon>Gammaproteobacteria</taxon>
        <taxon>Chromatiales</taxon>
        <taxon>Chromatiaceae</taxon>
        <taxon>Rheinheimera</taxon>
    </lineage>
</organism>
<dbReference type="PROSITE" id="PS51755">
    <property type="entry name" value="OMPR_PHOB"/>
    <property type="match status" value="1"/>
</dbReference>
<dbReference type="InterPro" id="IPR039420">
    <property type="entry name" value="WalR-like"/>
</dbReference>
<comment type="caution">
    <text evidence="6">The sequence shown here is derived from an EMBL/GenBank/DDBJ whole genome shotgun (WGS) entry which is preliminary data.</text>
</comment>
<dbReference type="SMART" id="SM00862">
    <property type="entry name" value="Trans_reg_C"/>
    <property type="match status" value="1"/>
</dbReference>
<dbReference type="RefSeq" id="WP_377332299.1">
    <property type="nucleotide sequence ID" value="NZ_JBHSGB010000005.1"/>
</dbReference>
<dbReference type="InterPro" id="IPR001789">
    <property type="entry name" value="Sig_transdc_resp-reg_receiver"/>
</dbReference>
<dbReference type="InterPro" id="IPR036388">
    <property type="entry name" value="WH-like_DNA-bd_sf"/>
</dbReference>
<dbReference type="Pfam" id="PF00072">
    <property type="entry name" value="Response_reg"/>
    <property type="match status" value="1"/>
</dbReference>
<reference evidence="7" key="1">
    <citation type="journal article" date="2019" name="Int. J. Syst. Evol. Microbiol.">
        <title>The Global Catalogue of Microorganisms (GCM) 10K type strain sequencing project: providing services to taxonomists for standard genome sequencing and annotation.</title>
        <authorList>
            <consortium name="The Broad Institute Genomics Platform"/>
            <consortium name="The Broad Institute Genome Sequencing Center for Infectious Disease"/>
            <person name="Wu L."/>
            <person name="Ma J."/>
        </authorList>
    </citation>
    <scope>NUCLEOTIDE SEQUENCE [LARGE SCALE GENOMIC DNA]</scope>
    <source>
        <strain evidence="7">DT28</strain>
    </source>
</reference>
<evidence type="ECO:0000313" key="6">
    <source>
        <dbReference type="EMBL" id="MFC4654413.1"/>
    </source>
</evidence>
<dbReference type="SMART" id="SM00448">
    <property type="entry name" value="REC"/>
    <property type="match status" value="1"/>
</dbReference>
<proteinExistence type="predicted"/>
<keyword evidence="2" id="KW-0597">Phosphoprotein</keyword>
<feature type="domain" description="Response regulatory" evidence="4">
    <location>
        <begin position="4"/>
        <end position="117"/>
    </location>
</feature>
<dbReference type="InterPro" id="IPR001867">
    <property type="entry name" value="OmpR/PhoB-type_DNA-bd"/>
</dbReference>
<dbReference type="PANTHER" id="PTHR48111:SF50">
    <property type="entry name" value="KDP OPERON TRANSCRIPTIONAL REGULATORY PROTEIN KDPE"/>
    <property type="match status" value="1"/>
</dbReference>
<keyword evidence="1 3" id="KW-0238">DNA-binding</keyword>
<dbReference type="CDD" id="cd00383">
    <property type="entry name" value="trans_reg_C"/>
    <property type="match status" value="1"/>
</dbReference>
<dbReference type="InterPro" id="IPR011006">
    <property type="entry name" value="CheY-like_superfamily"/>
</dbReference>
<dbReference type="Gene3D" id="6.10.250.690">
    <property type="match status" value="1"/>
</dbReference>
<feature type="DNA-binding region" description="OmpR/PhoB-type" evidence="3">
    <location>
        <begin position="124"/>
        <end position="223"/>
    </location>
</feature>
<dbReference type="SUPFAM" id="SSF52172">
    <property type="entry name" value="CheY-like"/>
    <property type="match status" value="1"/>
</dbReference>
<gene>
    <name evidence="6" type="ORF">ACFO3I_05145</name>
</gene>
<evidence type="ECO:0000313" key="7">
    <source>
        <dbReference type="Proteomes" id="UP001595962"/>
    </source>
</evidence>
<accession>A0ABV9JJH2</accession>
<dbReference type="EMBL" id="JBHSGB010000005">
    <property type="protein sequence ID" value="MFC4654413.1"/>
    <property type="molecule type" value="Genomic_DNA"/>
</dbReference>
<evidence type="ECO:0000259" key="4">
    <source>
        <dbReference type="PROSITE" id="PS50110"/>
    </source>
</evidence>
<dbReference type="PROSITE" id="PS50110">
    <property type="entry name" value="RESPONSE_REGULATORY"/>
    <property type="match status" value="1"/>
</dbReference>
<dbReference type="Proteomes" id="UP001595962">
    <property type="component" value="Unassembled WGS sequence"/>
</dbReference>
<feature type="domain" description="OmpR/PhoB-type" evidence="5">
    <location>
        <begin position="124"/>
        <end position="223"/>
    </location>
</feature>
<evidence type="ECO:0000256" key="2">
    <source>
        <dbReference type="PROSITE-ProRule" id="PRU00169"/>
    </source>
</evidence>
<evidence type="ECO:0000256" key="3">
    <source>
        <dbReference type="PROSITE-ProRule" id="PRU01091"/>
    </source>
</evidence>
<dbReference type="Pfam" id="PF00486">
    <property type="entry name" value="Trans_reg_C"/>
    <property type="match status" value="1"/>
</dbReference>
<protein>
    <submittedName>
        <fullName evidence="6">Response regulator</fullName>
    </submittedName>
</protein>
<sequence length="224" mass="25397">MNTQILLLEDDSALQSFLQTLLESQGYQVEVQAYGQKGLQWLGQHHCDLLLLDLGLADMDGIAVLQQLRSWSDLPVIVISARGKEQDKVKALDLGANDYVTKPFSSAELLARIRASLRVPRGQSQQFQFGDIVLDPVQHQVSRAGTAVHLTKTEYELLLMLCRHANQALTHNQILKHVWGETYQDRPEYVRVHMAQLRQKLEQQPATPRFLRTEAGVGYRLCID</sequence>
<dbReference type="Gene3D" id="1.10.10.10">
    <property type="entry name" value="Winged helix-like DNA-binding domain superfamily/Winged helix DNA-binding domain"/>
    <property type="match status" value="1"/>
</dbReference>
<evidence type="ECO:0000259" key="5">
    <source>
        <dbReference type="PROSITE" id="PS51755"/>
    </source>
</evidence>
<evidence type="ECO:0000256" key="1">
    <source>
        <dbReference type="ARBA" id="ARBA00023125"/>
    </source>
</evidence>
<name>A0ABV9JJH2_9GAMM</name>
<keyword evidence="7" id="KW-1185">Reference proteome</keyword>
<dbReference type="PANTHER" id="PTHR48111">
    <property type="entry name" value="REGULATOR OF RPOS"/>
    <property type="match status" value="1"/>
</dbReference>